<feature type="chain" id="PRO_5009366857" description="Extracellular metalloproteinase" evidence="13">
    <location>
        <begin position="20"/>
        <end position="634"/>
    </location>
</feature>
<sequence>MVLITTLTSISTLIACVSAAPWKHSSRYATHRVRQLSDKTLESYHPATTYKTFGPGVASPLKKRGESGTLEENAASFIKEELNVSADGFRIRSSASTDAGGHVWAQQLVNGIPVSNAVVNVAFNKADNVVAFGANFGGSSLAPAQIAPPTPSISKEAAITSAEQSLQGKHNGWPPSLEYYVQPSGNLALSYVVEVLTADGDHWYEAFVNALDGTVLGTNDFVAGDSYRAVDPRVNDITKGYKLFENPADVFSSPNGWHTLNGTASTDTSGNNVITYKGDLSQTTQQSADGRVFDYPYDLTLDPTAQINVKAAAVNTFFISNTIHDINYRYGFTEKTFNFQDDNFDKGGQGNDRILISTQDGSGTNNANFATPADGRNGRMRMYVWTQSTPKRDGDLSNDIIAHEQTHGTTNRMTGGGTGRCLQTTESGGMGEGWSDAFADWLVHTDASTPDFVLSPWASNKTFGLRTHPYSTNSTTNPLIYSNIAQLSKVHRIGEVWANILHNVYAELVNNFGWAADAFTNADSNAGNVVFLRNFMDGLLLQPCNPTFLQARDAWIQADQNRYKGAHVCSIWKAFASRGMGVGATSTFVDSFVVPKECQVSGTTSTETGASTTTVESSTSNSTSEPTVVPTNTE</sequence>
<name>G4T5Y1_SERID</name>
<dbReference type="InterPro" id="IPR011096">
    <property type="entry name" value="FTP_domain"/>
</dbReference>
<dbReference type="InterPro" id="IPR050371">
    <property type="entry name" value="Fungal_virulence_M36"/>
</dbReference>
<dbReference type="GO" id="GO:0004222">
    <property type="term" value="F:metalloendopeptidase activity"/>
    <property type="evidence" value="ECO:0007669"/>
    <property type="project" value="InterPro"/>
</dbReference>
<feature type="binding site" evidence="12">
    <location>
        <position position="407"/>
    </location>
    <ligand>
        <name>Zn(2+)</name>
        <dbReference type="ChEBI" id="CHEBI:29105"/>
        <note>catalytic</note>
    </ligand>
</feature>
<feature type="region of interest" description="Disordered" evidence="14">
    <location>
        <begin position="602"/>
        <end position="634"/>
    </location>
</feature>
<dbReference type="GO" id="GO:0008270">
    <property type="term" value="F:zinc ion binding"/>
    <property type="evidence" value="ECO:0007669"/>
    <property type="project" value="InterPro"/>
</dbReference>
<protein>
    <recommendedName>
        <fullName evidence="13">Extracellular metalloproteinase</fullName>
        <ecNumber evidence="13">3.4.24.-</ecNumber>
    </recommendedName>
    <alternativeName>
        <fullName evidence="13">Fungalysin</fullName>
    </alternativeName>
</protein>
<accession>G4T5Y1</accession>
<dbReference type="Gene3D" id="3.10.170.10">
    <property type="match status" value="1"/>
</dbReference>
<feature type="binding site" evidence="12">
    <location>
        <position position="432"/>
    </location>
    <ligand>
        <name>Zn(2+)</name>
        <dbReference type="ChEBI" id="CHEBI:29105"/>
        <note>catalytic</note>
    </ligand>
</feature>
<dbReference type="HOGENOM" id="CLU_012703_4_2_1"/>
<evidence type="ECO:0000256" key="9">
    <source>
        <dbReference type="ARBA" id="ARBA00023049"/>
    </source>
</evidence>
<dbReference type="Pfam" id="PF07504">
    <property type="entry name" value="FTP"/>
    <property type="match status" value="1"/>
</dbReference>
<dbReference type="eggNOG" id="ENOG502QTDC">
    <property type="taxonomic scope" value="Eukaryota"/>
</dbReference>
<evidence type="ECO:0000313" key="16">
    <source>
        <dbReference type="EMBL" id="CCA66743.1"/>
    </source>
</evidence>
<evidence type="ECO:0000313" key="17">
    <source>
        <dbReference type="Proteomes" id="UP000007148"/>
    </source>
</evidence>
<keyword evidence="3 13" id="KW-0964">Secreted</keyword>
<keyword evidence="9 13" id="KW-0482">Metalloprotease</keyword>
<dbReference type="SUPFAM" id="SSF55486">
    <property type="entry name" value="Metalloproteases ('zincins'), catalytic domain"/>
    <property type="match status" value="1"/>
</dbReference>
<keyword evidence="6 13" id="KW-0732">Signal</keyword>
<keyword evidence="8 12" id="KW-0862">Zinc</keyword>
<comment type="caution">
    <text evidence="16">The sequence shown here is derived from an EMBL/GenBank/DDBJ whole genome shotgun (WGS) entry which is preliminary data.</text>
</comment>
<gene>
    <name evidence="16" type="ORF">PIIN_00424</name>
</gene>
<proteinExistence type="inferred from homology"/>
<evidence type="ECO:0000256" key="14">
    <source>
        <dbReference type="SAM" id="MobiDB-lite"/>
    </source>
</evidence>
<dbReference type="InParanoid" id="G4T5Y1"/>
<keyword evidence="17" id="KW-1185">Reference proteome</keyword>
<dbReference type="EC" id="3.4.24.-" evidence="13"/>
<evidence type="ECO:0000256" key="6">
    <source>
        <dbReference type="ARBA" id="ARBA00022729"/>
    </source>
</evidence>
<dbReference type="Pfam" id="PF02128">
    <property type="entry name" value="Peptidase_M36"/>
    <property type="match status" value="1"/>
</dbReference>
<evidence type="ECO:0000256" key="8">
    <source>
        <dbReference type="ARBA" id="ARBA00022833"/>
    </source>
</evidence>
<dbReference type="Proteomes" id="UP000007148">
    <property type="component" value="Unassembled WGS sequence"/>
</dbReference>
<evidence type="ECO:0000256" key="5">
    <source>
        <dbReference type="ARBA" id="ARBA00022723"/>
    </source>
</evidence>
<comment type="cofactor">
    <cofactor evidence="12">
        <name>Zn(2+)</name>
        <dbReference type="ChEBI" id="CHEBI:29105"/>
    </cofactor>
    <text evidence="12">Binds 1 zinc ion per subunit.</text>
</comment>
<evidence type="ECO:0000256" key="4">
    <source>
        <dbReference type="ARBA" id="ARBA00022670"/>
    </source>
</evidence>
<evidence type="ECO:0000256" key="12">
    <source>
        <dbReference type="PIRSR" id="PIRSR601842-2"/>
    </source>
</evidence>
<organism evidence="16 17">
    <name type="scientific">Serendipita indica (strain DSM 11827)</name>
    <name type="common">Root endophyte fungus</name>
    <name type="synonym">Piriformospora indica</name>
    <dbReference type="NCBI Taxonomy" id="1109443"/>
    <lineage>
        <taxon>Eukaryota</taxon>
        <taxon>Fungi</taxon>
        <taxon>Dikarya</taxon>
        <taxon>Basidiomycota</taxon>
        <taxon>Agaricomycotina</taxon>
        <taxon>Agaricomycetes</taxon>
        <taxon>Sebacinales</taxon>
        <taxon>Serendipitaceae</taxon>
        <taxon>Serendipita</taxon>
    </lineage>
</organism>
<dbReference type="InterPro" id="IPR027268">
    <property type="entry name" value="Peptidase_M4/M1_CTD_sf"/>
</dbReference>
<keyword evidence="10 13" id="KW-0865">Zymogen</keyword>
<feature type="active site" evidence="11">
    <location>
        <position position="404"/>
    </location>
</feature>
<comment type="subcellular location">
    <subcellularLocation>
        <location evidence="1 13">Secreted</location>
    </subcellularLocation>
</comment>
<evidence type="ECO:0000256" key="1">
    <source>
        <dbReference type="ARBA" id="ARBA00004613"/>
    </source>
</evidence>
<dbReference type="OMA" id="WTEHDSA"/>
<evidence type="ECO:0000256" key="3">
    <source>
        <dbReference type="ARBA" id="ARBA00022525"/>
    </source>
</evidence>
<feature type="signal peptide" evidence="13">
    <location>
        <begin position="1"/>
        <end position="19"/>
    </location>
</feature>
<evidence type="ECO:0000256" key="7">
    <source>
        <dbReference type="ARBA" id="ARBA00022801"/>
    </source>
</evidence>
<reference evidence="16 17" key="1">
    <citation type="journal article" date="2011" name="PLoS Pathog.">
        <title>Endophytic Life Strategies Decoded by Genome and Transcriptome Analyses of the Mutualistic Root Symbiont Piriformospora indica.</title>
        <authorList>
            <person name="Zuccaro A."/>
            <person name="Lahrmann U."/>
            <person name="Guldener U."/>
            <person name="Langen G."/>
            <person name="Pfiffi S."/>
            <person name="Biedenkopf D."/>
            <person name="Wong P."/>
            <person name="Samans B."/>
            <person name="Grimm C."/>
            <person name="Basiewicz M."/>
            <person name="Murat C."/>
            <person name="Martin F."/>
            <person name="Kogel K.H."/>
        </authorList>
    </citation>
    <scope>NUCLEOTIDE SEQUENCE [LARGE SCALE GENOMIC DNA]</scope>
    <source>
        <strain evidence="16 17">DSM 11827</strain>
    </source>
</reference>
<dbReference type="AlphaFoldDB" id="G4T5Y1"/>
<dbReference type="PANTHER" id="PTHR33478">
    <property type="entry name" value="EXTRACELLULAR METALLOPROTEINASE MEP"/>
    <property type="match status" value="1"/>
</dbReference>
<dbReference type="PANTHER" id="PTHR33478:SF1">
    <property type="entry name" value="EXTRACELLULAR METALLOPROTEINASE MEP"/>
    <property type="match status" value="1"/>
</dbReference>
<dbReference type="OrthoDB" id="3227768at2759"/>
<dbReference type="GO" id="GO:0005615">
    <property type="term" value="C:extracellular space"/>
    <property type="evidence" value="ECO:0007669"/>
    <property type="project" value="InterPro"/>
</dbReference>
<evidence type="ECO:0000256" key="2">
    <source>
        <dbReference type="ARBA" id="ARBA00006006"/>
    </source>
</evidence>
<dbReference type="Gene3D" id="1.10.390.10">
    <property type="entry name" value="Neutral Protease Domain 2"/>
    <property type="match status" value="1"/>
</dbReference>
<comment type="similarity">
    <text evidence="2 13">Belongs to the peptidase M36 family.</text>
</comment>
<evidence type="ECO:0000259" key="15">
    <source>
        <dbReference type="Pfam" id="PF07504"/>
    </source>
</evidence>
<keyword evidence="4 13" id="KW-0645">Protease</keyword>
<evidence type="ECO:0000256" key="13">
    <source>
        <dbReference type="RuleBase" id="RU364017"/>
    </source>
</evidence>
<keyword evidence="5 12" id="KW-0479">Metal-binding</keyword>
<dbReference type="PRINTS" id="PR00999">
    <property type="entry name" value="FUNGALYSIN"/>
</dbReference>
<dbReference type="EMBL" id="CAFZ01000005">
    <property type="protein sequence ID" value="CCA66743.1"/>
    <property type="molecule type" value="Genomic_DNA"/>
</dbReference>
<keyword evidence="7 13" id="KW-0378">Hydrolase</keyword>
<dbReference type="CDD" id="cd09596">
    <property type="entry name" value="M36"/>
    <property type="match status" value="1"/>
</dbReference>
<evidence type="ECO:0000256" key="10">
    <source>
        <dbReference type="ARBA" id="ARBA00023145"/>
    </source>
</evidence>
<dbReference type="GO" id="GO:0006508">
    <property type="term" value="P:proteolysis"/>
    <property type="evidence" value="ECO:0007669"/>
    <property type="project" value="UniProtKB-KW"/>
</dbReference>
<feature type="binding site" evidence="12">
    <location>
        <position position="403"/>
    </location>
    <ligand>
        <name>Zn(2+)</name>
        <dbReference type="ChEBI" id="CHEBI:29105"/>
        <note>catalytic</note>
    </ligand>
</feature>
<feature type="domain" description="FTP" evidence="15">
    <location>
        <begin position="87"/>
        <end position="136"/>
    </location>
</feature>
<evidence type="ECO:0000256" key="11">
    <source>
        <dbReference type="PIRSR" id="PIRSR601842-1"/>
    </source>
</evidence>
<dbReference type="InterPro" id="IPR001842">
    <property type="entry name" value="Peptidase_M36"/>
</dbReference>